<dbReference type="Proteomes" id="UP000280792">
    <property type="component" value="Unassembled WGS sequence"/>
</dbReference>
<evidence type="ECO:0000313" key="2">
    <source>
        <dbReference type="EMBL" id="RRJ82352.1"/>
    </source>
</evidence>
<dbReference type="EMBL" id="QWEZ01000002">
    <property type="protein sequence ID" value="RRJ82352.1"/>
    <property type="molecule type" value="Genomic_DNA"/>
</dbReference>
<dbReference type="InterPro" id="IPR001451">
    <property type="entry name" value="Hexapep"/>
</dbReference>
<evidence type="ECO:0000313" key="3">
    <source>
        <dbReference type="Proteomes" id="UP000280792"/>
    </source>
</evidence>
<dbReference type="CDD" id="cd03349">
    <property type="entry name" value="LbH_XAT"/>
    <property type="match status" value="1"/>
</dbReference>
<proteinExistence type="inferred from homology"/>
<dbReference type="AlphaFoldDB" id="A0A3P3VI59"/>
<comment type="caution">
    <text evidence="2">The sequence shown here is derived from an EMBL/GenBank/DDBJ whole genome shotgun (WGS) entry which is preliminary data.</text>
</comment>
<dbReference type="Gene3D" id="2.160.10.10">
    <property type="entry name" value="Hexapeptide repeat proteins"/>
    <property type="match status" value="1"/>
</dbReference>
<name>A0A3P3VI59_9GAMM</name>
<dbReference type="Pfam" id="PF00132">
    <property type="entry name" value="Hexapep"/>
    <property type="match status" value="1"/>
</dbReference>
<accession>A0A3P3VI59</accession>
<keyword evidence="2" id="KW-0808">Transferase</keyword>
<reference evidence="2 3" key="1">
    <citation type="submission" date="2018-08" db="EMBL/GenBank/DDBJ databases">
        <authorList>
            <person name="Khan S.A."/>
        </authorList>
    </citation>
    <scope>NUCLEOTIDE SEQUENCE [LARGE SCALE GENOMIC DNA]</scope>
    <source>
        <strain evidence="2 3">GTF-13</strain>
    </source>
</reference>
<gene>
    <name evidence="2" type="ORF">D0544_10730</name>
</gene>
<comment type="similarity">
    <text evidence="1">Belongs to the transferase hexapeptide repeat family.</text>
</comment>
<dbReference type="PANTHER" id="PTHR43300">
    <property type="entry name" value="ACETYLTRANSFERASE"/>
    <property type="match status" value="1"/>
</dbReference>
<dbReference type="GO" id="GO:0016740">
    <property type="term" value="F:transferase activity"/>
    <property type="evidence" value="ECO:0007669"/>
    <property type="project" value="UniProtKB-KW"/>
</dbReference>
<keyword evidence="3" id="KW-1185">Reference proteome</keyword>
<organism evidence="2 3">
    <name type="scientific">Aestuariirhabdus litorea</name>
    <dbReference type="NCBI Taxonomy" id="2528527"/>
    <lineage>
        <taxon>Bacteria</taxon>
        <taxon>Pseudomonadati</taxon>
        <taxon>Pseudomonadota</taxon>
        <taxon>Gammaproteobacteria</taxon>
        <taxon>Oceanospirillales</taxon>
        <taxon>Aestuariirhabdaceae</taxon>
        <taxon>Aestuariirhabdus</taxon>
    </lineage>
</organism>
<dbReference type="InterPro" id="IPR011004">
    <property type="entry name" value="Trimer_LpxA-like_sf"/>
</dbReference>
<dbReference type="SUPFAM" id="SSF51161">
    <property type="entry name" value="Trimeric LpxA-like enzymes"/>
    <property type="match status" value="1"/>
</dbReference>
<sequence>MLKTLERKLRRWLKKGKGSAPRPDRIHRQQQKFKAIYPDYKIGFGSYGIPIVHDWNEGTTLSIGAYCSISSGVNIYLGGHHRADWVSSYPFPAFVRSAATIPEYGGSNGDVVIGNDVWLCANASILSGVTIGDGAVVANGALVTRDVPPYAIVGGNPAKILRYRFEPEIIERLLGVRWWEWPFAEVEAVIPQLCSGEVDAFLDYAESRDA</sequence>
<dbReference type="InterPro" id="IPR050179">
    <property type="entry name" value="Trans_hexapeptide_repeat"/>
</dbReference>
<evidence type="ECO:0000256" key="1">
    <source>
        <dbReference type="ARBA" id="ARBA00007274"/>
    </source>
</evidence>
<dbReference type="PANTHER" id="PTHR43300:SF11">
    <property type="entry name" value="ACETYLTRANSFERASE RV3034C-RELATED"/>
    <property type="match status" value="1"/>
</dbReference>
<protein>
    <submittedName>
        <fullName evidence="2">Antibiotic acetyltransferase</fullName>
    </submittedName>
</protein>
<reference evidence="2 3" key="2">
    <citation type="submission" date="2018-12" db="EMBL/GenBank/DDBJ databases">
        <title>Simiduia agarivorans gen. nov., sp. nov., a marine, agarolytic bacterium isolated from shallow coastal water from Keelung, Taiwan.</title>
        <authorList>
            <person name="Shieh W.Y."/>
        </authorList>
    </citation>
    <scope>NUCLEOTIDE SEQUENCE [LARGE SCALE GENOMIC DNA]</scope>
    <source>
        <strain evidence="2 3">GTF-13</strain>
    </source>
</reference>